<dbReference type="SUPFAM" id="SSF56300">
    <property type="entry name" value="Metallo-dependent phosphatases"/>
    <property type="match status" value="1"/>
</dbReference>
<proteinExistence type="predicted"/>
<comment type="caution">
    <text evidence="1">The sequence shown here is derived from an EMBL/GenBank/DDBJ whole genome shotgun (WGS) entry which is preliminary data.</text>
</comment>
<gene>
    <name evidence="1" type="ORF">S06H3_63182</name>
</gene>
<evidence type="ECO:0000313" key="1">
    <source>
        <dbReference type="EMBL" id="GAI54662.1"/>
    </source>
</evidence>
<protein>
    <recommendedName>
        <fullName evidence="2">Calcineurin-like phosphoesterase domain-containing protein</fullName>
    </recommendedName>
</protein>
<dbReference type="Gene3D" id="3.60.21.10">
    <property type="match status" value="1"/>
</dbReference>
<name>X1PED3_9ZZZZ</name>
<sequence length="139" mass="15248">TNVQQHLVPLFEENGVDMVFNGHSHVYERYLHNGIYYIVTGGGGAPLSTLQVDNEEPIRQVGETTFHHCVIDVDVPGQSLTMSARYNSGTAFDTITITRTEMASNPNPADLAKNVPLDTVLSWRAGIDAVSHDVYFGTN</sequence>
<organism evidence="1">
    <name type="scientific">marine sediment metagenome</name>
    <dbReference type="NCBI Taxonomy" id="412755"/>
    <lineage>
        <taxon>unclassified sequences</taxon>
        <taxon>metagenomes</taxon>
        <taxon>ecological metagenomes</taxon>
    </lineage>
</organism>
<dbReference type="InterPro" id="IPR029052">
    <property type="entry name" value="Metallo-depent_PP-like"/>
</dbReference>
<dbReference type="AlphaFoldDB" id="X1PED3"/>
<feature type="non-terminal residue" evidence="1">
    <location>
        <position position="139"/>
    </location>
</feature>
<feature type="non-terminal residue" evidence="1">
    <location>
        <position position="1"/>
    </location>
</feature>
<dbReference type="EMBL" id="BARV01041856">
    <property type="protein sequence ID" value="GAI54662.1"/>
    <property type="molecule type" value="Genomic_DNA"/>
</dbReference>
<evidence type="ECO:0008006" key="2">
    <source>
        <dbReference type="Google" id="ProtNLM"/>
    </source>
</evidence>
<accession>X1PED3</accession>
<reference evidence="1" key="1">
    <citation type="journal article" date="2014" name="Front. Microbiol.">
        <title>High frequency of phylogenetically diverse reductive dehalogenase-homologous genes in deep subseafloor sedimentary metagenomes.</title>
        <authorList>
            <person name="Kawai M."/>
            <person name="Futagami T."/>
            <person name="Toyoda A."/>
            <person name="Takaki Y."/>
            <person name="Nishi S."/>
            <person name="Hori S."/>
            <person name="Arai W."/>
            <person name="Tsubouchi T."/>
            <person name="Morono Y."/>
            <person name="Uchiyama I."/>
            <person name="Ito T."/>
            <person name="Fujiyama A."/>
            <person name="Inagaki F."/>
            <person name="Takami H."/>
        </authorList>
    </citation>
    <scope>NUCLEOTIDE SEQUENCE</scope>
    <source>
        <strain evidence="1">Expedition CK06-06</strain>
    </source>
</reference>